<keyword evidence="2" id="KW-1133">Transmembrane helix</keyword>
<evidence type="ECO:0000313" key="4">
    <source>
        <dbReference type="EMBL" id="KAL3393612.1"/>
    </source>
</evidence>
<reference evidence="4 5" key="1">
    <citation type="journal article" date="2024" name="bioRxiv">
        <title>A reference genome for Trichogramma kaykai: A tiny desert-dwelling parasitoid wasp with competing sex-ratio distorters.</title>
        <authorList>
            <person name="Culotta J."/>
            <person name="Lindsey A.R."/>
        </authorList>
    </citation>
    <scope>NUCLEOTIDE SEQUENCE [LARGE SCALE GENOMIC DNA]</scope>
    <source>
        <strain evidence="4 5">KSX58</strain>
    </source>
</reference>
<evidence type="ECO:0000259" key="3">
    <source>
        <dbReference type="Pfam" id="PF07985"/>
    </source>
</evidence>
<dbReference type="Pfam" id="PF07985">
    <property type="entry name" value="SRR1"/>
    <property type="match status" value="1"/>
</dbReference>
<keyword evidence="2" id="KW-0472">Membrane</keyword>
<organism evidence="4 5">
    <name type="scientific">Trichogramma kaykai</name>
    <dbReference type="NCBI Taxonomy" id="54128"/>
    <lineage>
        <taxon>Eukaryota</taxon>
        <taxon>Metazoa</taxon>
        <taxon>Ecdysozoa</taxon>
        <taxon>Arthropoda</taxon>
        <taxon>Hexapoda</taxon>
        <taxon>Insecta</taxon>
        <taxon>Pterygota</taxon>
        <taxon>Neoptera</taxon>
        <taxon>Endopterygota</taxon>
        <taxon>Hymenoptera</taxon>
        <taxon>Apocrita</taxon>
        <taxon>Proctotrupomorpha</taxon>
        <taxon>Chalcidoidea</taxon>
        <taxon>Trichogrammatidae</taxon>
        <taxon>Trichogramma</taxon>
    </lineage>
</organism>
<dbReference type="EMBL" id="JBJJXI010000096">
    <property type="protein sequence ID" value="KAL3393612.1"/>
    <property type="molecule type" value="Genomic_DNA"/>
</dbReference>
<keyword evidence="5" id="KW-1185">Reference proteome</keyword>
<dbReference type="InterPro" id="IPR012942">
    <property type="entry name" value="SRR1-like"/>
</dbReference>
<sequence length="345" mass="40155">MRSSIVIDAPGLSVADDFVKCQSNNYNHNLYSRYYIISLSFCLLNPLVFLLHPLFRPCIVNFIFNFLCHIYLSIMNDLEDNGEFQVVKHSSRNKRRNNRPRVNSKFVADNKVVDNNVPVEEIFEKVQAASQKFHESPFRQTLLYELNKALRQLDSKGIIDIVCYGLGNFSEFNCPKYQLAALLTVKSTYSANVFVYDPLFTNNESQCLKLLNLNVIENNEEGKRLIQNHTTLVFMPHCSKQLINNFLYTNWSPLIKNCILLGNSWSDIECHTTDALFQQTIQYMYKLKPYVTEIKLQNNFQYPNTFSGTSIHIFTEEQLDKIPSDFWNKKPVLSRDYNDQEFIAA</sequence>
<proteinExistence type="inferred from homology"/>
<dbReference type="AlphaFoldDB" id="A0ABD2WMC4"/>
<name>A0ABD2WMC4_9HYME</name>
<evidence type="ECO:0000256" key="2">
    <source>
        <dbReference type="SAM" id="Phobius"/>
    </source>
</evidence>
<dbReference type="InterPro" id="IPR040044">
    <property type="entry name" value="SRR1L"/>
</dbReference>
<accession>A0ABD2WMC4</accession>
<protein>
    <recommendedName>
        <fullName evidence="3">SRR1-like domain-containing protein</fullName>
    </recommendedName>
</protein>
<comment type="caution">
    <text evidence="4">The sequence shown here is derived from an EMBL/GenBank/DDBJ whole genome shotgun (WGS) entry which is preliminary data.</text>
</comment>
<comment type="similarity">
    <text evidence="1">Belongs to the SRR1 family.</text>
</comment>
<keyword evidence="2" id="KW-0812">Transmembrane</keyword>
<evidence type="ECO:0000256" key="1">
    <source>
        <dbReference type="ARBA" id="ARBA00009856"/>
    </source>
</evidence>
<feature type="domain" description="SRR1-like" evidence="3">
    <location>
        <begin position="151"/>
        <end position="313"/>
    </location>
</feature>
<feature type="transmembrane region" description="Helical" evidence="2">
    <location>
        <begin position="34"/>
        <end position="51"/>
    </location>
</feature>
<dbReference type="Proteomes" id="UP001627154">
    <property type="component" value="Unassembled WGS sequence"/>
</dbReference>
<dbReference type="PANTHER" id="PTHR28626:SF3">
    <property type="entry name" value="SRR1-LIKE PROTEIN"/>
    <property type="match status" value="1"/>
</dbReference>
<evidence type="ECO:0000313" key="5">
    <source>
        <dbReference type="Proteomes" id="UP001627154"/>
    </source>
</evidence>
<gene>
    <name evidence="4" type="ORF">TKK_011888</name>
</gene>
<dbReference type="PANTHER" id="PTHR28626">
    <property type="entry name" value="SRR1-LIKE PROTEIN"/>
    <property type="match status" value="1"/>
</dbReference>